<dbReference type="Proteomes" id="UP000000770">
    <property type="component" value="Chromosome"/>
</dbReference>
<evidence type="ECO:0000313" key="7">
    <source>
        <dbReference type="EMBL" id="ABX50749.1"/>
    </source>
</evidence>
<dbReference type="GeneID" id="11773624"/>
<evidence type="ECO:0000256" key="4">
    <source>
        <dbReference type="ARBA" id="ARBA00022729"/>
    </source>
</evidence>
<evidence type="ECO:0000313" key="8">
    <source>
        <dbReference type="Proteomes" id="UP000000770"/>
    </source>
</evidence>
<dbReference type="MEROPS" id="S46.003"/>
<dbReference type="PANTHER" id="PTHR38469:SF1">
    <property type="entry name" value="PERIPLASMIC PEPTIDASE SUBFAMILY S1B"/>
    <property type="match status" value="1"/>
</dbReference>
<evidence type="ECO:0000256" key="3">
    <source>
        <dbReference type="ARBA" id="ARBA00022670"/>
    </source>
</evidence>
<proteinExistence type="inferred from homology"/>
<organism evidence="7 8">
    <name type="scientific">Shewanella baltica (strain OS195)</name>
    <dbReference type="NCBI Taxonomy" id="399599"/>
    <lineage>
        <taxon>Bacteria</taxon>
        <taxon>Pseudomonadati</taxon>
        <taxon>Pseudomonadota</taxon>
        <taxon>Gammaproteobacteria</taxon>
        <taxon>Alteromonadales</taxon>
        <taxon>Shewanellaceae</taxon>
        <taxon>Shewanella</taxon>
    </lineage>
</organism>
<feature type="signal peptide" evidence="6">
    <location>
        <begin position="1"/>
        <end position="18"/>
    </location>
</feature>
<dbReference type="InterPro" id="IPR019500">
    <property type="entry name" value="Pep_S46"/>
</dbReference>
<dbReference type="GO" id="GO:0043171">
    <property type="term" value="P:peptide catabolic process"/>
    <property type="evidence" value="ECO:0007669"/>
    <property type="project" value="UniProtKB-UniRule"/>
</dbReference>
<dbReference type="GO" id="GO:0006508">
    <property type="term" value="P:proteolysis"/>
    <property type="evidence" value="ECO:0007669"/>
    <property type="project" value="UniProtKB-KW"/>
</dbReference>
<evidence type="ECO:0000256" key="5">
    <source>
        <dbReference type="ARBA" id="ARBA00022801"/>
    </source>
</evidence>
<dbReference type="SUPFAM" id="SSF50494">
    <property type="entry name" value="Trypsin-like serine proteases"/>
    <property type="match status" value="1"/>
</dbReference>
<evidence type="ECO:0000256" key="1">
    <source>
        <dbReference type="ARBA" id="ARBA00010491"/>
    </source>
</evidence>
<keyword evidence="3 6" id="KW-0645">Protease</keyword>
<gene>
    <name evidence="7" type="ordered locus">Sbal195_3587</name>
</gene>
<dbReference type="GO" id="GO:0070009">
    <property type="term" value="F:serine-type aminopeptidase activity"/>
    <property type="evidence" value="ECO:0007669"/>
    <property type="project" value="UniProtKB-UniRule"/>
</dbReference>
<dbReference type="AlphaFoldDB" id="A9L1F3"/>
<accession>A9L1F3</accession>
<feature type="chain" id="PRO_5023157863" description="Dipeptidyl-peptidase" evidence="6">
    <location>
        <begin position="19"/>
        <end position="718"/>
    </location>
</feature>
<protein>
    <recommendedName>
        <fullName evidence="6">Dipeptidyl-peptidase</fullName>
        <ecNumber evidence="6">3.4.14.-</ecNumber>
    </recommendedName>
</protein>
<name>A9L1F3_SHEB9</name>
<keyword evidence="4 6" id="KW-0732">Signal</keyword>
<dbReference type="RefSeq" id="WP_012197592.1">
    <property type="nucleotide sequence ID" value="NC_009997.1"/>
</dbReference>
<dbReference type="HOGENOM" id="CLU_013776_0_0_6"/>
<dbReference type="EMBL" id="CP000891">
    <property type="protein sequence ID" value="ABX50749.1"/>
    <property type="molecule type" value="Genomic_DNA"/>
</dbReference>
<dbReference type="InterPro" id="IPR009003">
    <property type="entry name" value="Peptidase_S1_PA"/>
</dbReference>
<reference evidence="7 8" key="1">
    <citation type="submission" date="2007-11" db="EMBL/GenBank/DDBJ databases">
        <title>Complete sequence of chromosome of Shewanella baltica OS195.</title>
        <authorList>
            <consortium name="US DOE Joint Genome Institute"/>
            <person name="Copeland A."/>
            <person name="Lucas S."/>
            <person name="Lapidus A."/>
            <person name="Barry K."/>
            <person name="Glavina del Rio T."/>
            <person name="Dalin E."/>
            <person name="Tice H."/>
            <person name="Pitluck S."/>
            <person name="Chain P."/>
            <person name="Malfatti S."/>
            <person name="Shin M."/>
            <person name="Vergez L."/>
            <person name="Schmutz J."/>
            <person name="Larimer F."/>
            <person name="Land M."/>
            <person name="Hauser L."/>
            <person name="Kyrpides N."/>
            <person name="Kim E."/>
            <person name="Brettar I."/>
            <person name="Rodrigues J."/>
            <person name="Konstantinidis K."/>
            <person name="Klappenbach J."/>
            <person name="Hofle M."/>
            <person name="Tiedje J."/>
            <person name="Richardson P."/>
        </authorList>
    </citation>
    <scope>NUCLEOTIDE SEQUENCE [LARGE SCALE GENOMIC DNA]</scope>
    <source>
        <strain evidence="7 8">OS195</strain>
    </source>
</reference>
<evidence type="ECO:0000256" key="2">
    <source>
        <dbReference type="ARBA" id="ARBA00022438"/>
    </source>
</evidence>
<keyword evidence="2 6" id="KW-0031">Aminopeptidase</keyword>
<dbReference type="EC" id="3.4.14.-" evidence="6"/>
<sequence length="718" mass="80435" precursor="true">MKKWLLTVAVAASFGAQADEGMWQPHQLPAMADELKAKGLEIDAKSISKLTEFPMNAVISLGGCTASFVSPKGLVVTNHHCAYGAIQYNSTPEKNLLQDGFLAKTFADELPATPGSRVYVTEDVTNVTERVKGGLEGKVGSDFYQGVESQEKALVAECEKEDGYRCQVYSFHGGLEYYLVKQLEIRDVRLVYNPAASVGKYGGDVDNWMWPRHTGDFSFYRAYVSKAGKPADFSSDNVPYEPKSFLKVSAKGVSDGDFVMVAGYPGRTNRYRTANEVQNQFEWAYPEGKLLRERFIEIIKDTAPEGSDERIKYESQIAGLANYAKNFTSMIEFYGKSTMLADRKAREAELAAWIAKDSSREAKYGKTLAELDALIAKSKAHQERDMILSYIGSTTMLPTARSLYRLANEKQLPDMQREPGFQERDMTRLKASMERIDRRYAPSVDKAVLLDMLKRYAALPEDKRLPALDKAFGIDKKFSEAKLSKTLDKMYAKTELGKKDVRLAWMDKSVADFKASKDPFIQFAVAMYDTDMAEEKKEKELDGELMKVRPQYMDAIIAYNLEQGKPVYADANSSLRVTVGHVKGYSPKDGLVAVPFTRLEGIVQKDTGVDPFDAPKKELELIKQKQYGDFYVKAIDSVPVNFLSTLDTTGGNSGSPTLNGRAELVGLLFDGVYESIIGDWAYDDNINRSIQVDSRYMLWVMKYLDHADNLLAEMEIVK</sequence>
<dbReference type="Pfam" id="PF10459">
    <property type="entry name" value="Peptidase_S46"/>
    <property type="match status" value="1"/>
</dbReference>
<dbReference type="GO" id="GO:0008239">
    <property type="term" value="F:dipeptidyl-peptidase activity"/>
    <property type="evidence" value="ECO:0007669"/>
    <property type="project" value="UniProtKB-UniRule"/>
</dbReference>
<dbReference type="PANTHER" id="PTHR38469">
    <property type="entry name" value="PERIPLASMIC PEPTIDASE SUBFAMILY S1B"/>
    <property type="match status" value="1"/>
</dbReference>
<evidence type="ECO:0000256" key="6">
    <source>
        <dbReference type="RuleBase" id="RU366067"/>
    </source>
</evidence>
<comment type="similarity">
    <text evidence="1 6">Belongs to the peptidase S46 family.</text>
</comment>
<keyword evidence="6" id="KW-0720">Serine protease</keyword>
<dbReference type="KEGG" id="sbn:Sbal195_3587"/>
<keyword evidence="5 6" id="KW-0378">Hydrolase</keyword>
<comment type="function">
    <text evidence="6">Catalyzes the removal of dipeptides from the N-terminus of oligopeptides.</text>
</comment>